<name>A0A5C5VAZ8_9BACT</name>
<feature type="compositionally biased region" description="Basic and acidic residues" evidence="1">
    <location>
        <begin position="115"/>
        <end position="136"/>
    </location>
</feature>
<reference evidence="2 3" key="1">
    <citation type="submission" date="2019-02" db="EMBL/GenBank/DDBJ databases">
        <title>Deep-cultivation of Planctomycetes and their phenomic and genomic characterization uncovers novel biology.</title>
        <authorList>
            <person name="Wiegand S."/>
            <person name="Jogler M."/>
            <person name="Boedeker C."/>
            <person name="Pinto D."/>
            <person name="Vollmers J."/>
            <person name="Rivas-Marin E."/>
            <person name="Kohn T."/>
            <person name="Peeters S.H."/>
            <person name="Heuer A."/>
            <person name="Rast P."/>
            <person name="Oberbeckmann S."/>
            <person name="Bunk B."/>
            <person name="Jeske O."/>
            <person name="Meyerdierks A."/>
            <person name="Storesund J.E."/>
            <person name="Kallscheuer N."/>
            <person name="Luecker S."/>
            <person name="Lage O.M."/>
            <person name="Pohl T."/>
            <person name="Merkel B.J."/>
            <person name="Hornburger P."/>
            <person name="Mueller R.-W."/>
            <person name="Bruemmer F."/>
            <person name="Labrenz M."/>
            <person name="Spormann A.M."/>
            <person name="Op Den Camp H."/>
            <person name="Overmann J."/>
            <person name="Amann R."/>
            <person name="Jetten M.S.M."/>
            <person name="Mascher T."/>
            <person name="Medema M.H."/>
            <person name="Devos D.P."/>
            <person name="Kaster A.-K."/>
            <person name="Ovreas L."/>
            <person name="Rohde M."/>
            <person name="Galperin M.Y."/>
            <person name="Jogler C."/>
        </authorList>
    </citation>
    <scope>NUCLEOTIDE SEQUENCE [LARGE SCALE GENOMIC DNA]</scope>
    <source>
        <strain evidence="2 3">KOR34</strain>
    </source>
</reference>
<sequence length="149" mass="17013">MTHEEESQDPVTWEDVCRKCEEAEGKDSREFIHVRDGTRVAKTIADLKMVLIELYASRHPDRFMRAFEAAKAGEPITELMVGASFTNEEEELIRPLLLSSVLETPEGLVVGSPYARDERGRPPKRDLTRFGREMIDRLMPPDQDSGPQR</sequence>
<feature type="region of interest" description="Disordered" evidence="1">
    <location>
        <begin position="112"/>
        <end position="149"/>
    </location>
</feature>
<evidence type="ECO:0000313" key="3">
    <source>
        <dbReference type="Proteomes" id="UP000316714"/>
    </source>
</evidence>
<gene>
    <name evidence="2" type="ORF">KOR34_00680</name>
</gene>
<comment type="caution">
    <text evidence="2">The sequence shown here is derived from an EMBL/GenBank/DDBJ whole genome shotgun (WGS) entry which is preliminary data.</text>
</comment>
<keyword evidence="3" id="KW-1185">Reference proteome</keyword>
<dbReference type="EMBL" id="SIHJ01000001">
    <property type="protein sequence ID" value="TWT35180.1"/>
    <property type="molecule type" value="Genomic_DNA"/>
</dbReference>
<dbReference type="AlphaFoldDB" id="A0A5C5VAZ8"/>
<organism evidence="2 3">
    <name type="scientific">Posidoniimonas corsicana</name>
    <dbReference type="NCBI Taxonomy" id="1938618"/>
    <lineage>
        <taxon>Bacteria</taxon>
        <taxon>Pseudomonadati</taxon>
        <taxon>Planctomycetota</taxon>
        <taxon>Planctomycetia</taxon>
        <taxon>Pirellulales</taxon>
        <taxon>Lacipirellulaceae</taxon>
        <taxon>Posidoniimonas</taxon>
    </lineage>
</organism>
<evidence type="ECO:0000313" key="2">
    <source>
        <dbReference type="EMBL" id="TWT35180.1"/>
    </source>
</evidence>
<evidence type="ECO:0000256" key="1">
    <source>
        <dbReference type="SAM" id="MobiDB-lite"/>
    </source>
</evidence>
<proteinExistence type="predicted"/>
<dbReference type="Proteomes" id="UP000316714">
    <property type="component" value="Unassembled WGS sequence"/>
</dbReference>
<accession>A0A5C5VAZ8</accession>
<protein>
    <submittedName>
        <fullName evidence="2">Uncharacterized protein</fullName>
    </submittedName>
</protein>